<dbReference type="AlphaFoldDB" id="A0AAD9ATU6"/>
<proteinExistence type="predicted"/>
<sequence>MADVGRRYQSVFITPYSTLFSSIINRTASPKTPLVNAKIHDVPEEKSRPAGKRGGWGTCYPCRSPKRPLFAGLSLALSRQVIHNHHLGSWHPRAPKVNADDIGEGPLFA</sequence>
<dbReference type="Proteomes" id="UP001243330">
    <property type="component" value="Unassembled WGS sequence"/>
</dbReference>
<reference evidence="2" key="1">
    <citation type="submission" date="2023-01" db="EMBL/GenBank/DDBJ databases">
        <title>Colletotrichum chrysophilum M932 genome sequence.</title>
        <authorList>
            <person name="Baroncelli R."/>
        </authorList>
    </citation>
    <scope>NUCLEOTIDE SEQUENCE</scope>
    <source>
        <strain evidence="2">M932</strain>
    </source>
</reference>
<evidence type="ECO:0000256" key="1">
    <source>
        <dbReference type="SAM" id="MobiDB-lite"/>
    </source>
</evidence>
<accession>A0AAD9ATU6</accession>
<dbReference type="EMBL" id="JAQOWY010000071">
    <property type="protein sequence ID" value="KAK1852610.1"/>
    <property type="molecule type" value="Genomic_DNA"/>
</dbReference>
<organism evidence="2 3">
    <name type="scientific">Colletotrichum chrysophilum</name>
    <dbReference type="NCBI Taxonomy" id="1836956"/>
    <lineage>
        <taxon>Eukaryota</taxon>
        <taxon>Fungi</taxon>
        <taxon>Dikarya</taxon>
        <taxon>Ascomycota</taxon>
        <taxon>Pezizomycotina</taxon>
        <taxon>Sordariomycetes</taxon>
        <taxon>Hypocreomycetidae</taxon>
        <taxon>Glomerellales</taxon>
        <taxon>Glomerellaceae</taxon>
        <taxon>Colletotrichum</taxon>
        <taxon>Colletotrichum gloeosporioides species complex</taxon>
    </lineage>
</organism>
<evidence type="ECO:0000313" key="2">
    <source>
        <dbReference type="EMBL" id="KAK1852610.1"/>
    </source>
</evidence>
<keyword evidence="3" id="KW-1185">Reference proteome</keyword>
<gene>
    <name evidence="2" type="ORF">CCHR01_04764</name>
</gene>
<name>A0AAD9ATU6_9PEZI</name>
<feature type="region of interest" description="Disordered" evidence="1">
    <location>
        <begin position="88"/>
        <end position="109"/>
    </location>
</feature>
<evidence type="ECO:0000313" key="3">
    <source>
        <dbReference type="Proteomes" id="UP001243330"/>
    </source>
</evidence>
<comment type="caution">
    <text evidence="2">The sequence shown here is derived from an EMBL/GenBank/DDBJ whole genome shotgun (WGS) entry which is preliminary data.</text>
</comment>
<protein>
    <submittedName>
        <fullName evidence="2">Uncharacterized protein</fullName>
    </submittedName>
</protein>